<accession>A0ABD2Q4J6</accession>
<protein>
    <submittedName>
        <fullName evidence="1">Uncharacterized protein</fullName>
    </submittedName>
</protein>
<feature type="non-terminal residue" evidence="1">
    <location>
        <position position="168"/>
    </location>
</feature>
<reference evidence="1 2" key="1">
    <citation type="submission" date="2024-11" db="EMBL/GenBank/DDBJ databases">
        <title>Adaptive evolution of stress response genes in parasites aligns with host niche diversity.</title>
        <authorList>
            <person name="Hahn C."/>
            <person name="Resl P."/>
        </authorList>
    </citation>
    <scope>NUCLEOTIDE SEQUENCE [LARGE SCALE GENOMIC DNA]</scope>
    <source>
        <strain evidence="1">EGGRZ-B1_66</strain>
        <tissue evidence="1">Body</tissue>
    </source>
</reference>
<dbReference type="EMBL" id="JBJKFK010001437">
    <property type="protein sequence ID" value="KAL3313101.1"/>
    <property type="molecule type" value="Genomic_DNA"/>
</dbReference>
<evidence type="ECO:0000313" key="1">
    <source>
        <dbReference type="EMBL" id="KAL3313101.1"/>
    </source>
</evidence>
<evidence type="ECO:0000313" key="2">
    <source>
        <dbReference type="Proteomes" id="UP001626550"/>
    </source>
</evidence>
<organism evidence="1 2">
    <name type="scientific">Cichlidogyrus casuarinus</name>
    <dbReference type="NCBI Taxonomy" id="1844966"/>
    <lineage>
        <taxon>Eukaryota</taxon>
        <taxon>Metazoa</taxon>
        <taxon>Spiralia</taxon>
        <taxon>Lophotrochozoa</taxon>
        <taxon>Platyhelminthes</taxon>
        <taxon>Monogenea</taxon>
        <taxon>Monopisthocotylea</taxon>
        <taxon>Dactylogyridea</taxon>
        <taxon>Ancyrocephalidae</taxon>
        <taxon>Cichlidogyrus</taxon>
    </lineage>
</organism>
<keyword evidence="2" id="KW-1185">Reference proteome</keyword>
<gene>
    <name evidence="1" type="ORF">Ciccas_008302</name>
</gene>
<proteinExistence type="predicted"/>
<sequence length="168" mass="19086">AILSISSHRVMGSSAVFNNQIDCLSGSECRPSSLHKISKNMVEICFDRLANEHCNIYSFDGTVRLERDSSTEHRKYFREASVEHYDGAVLVTGYHRETNYPTIELNVNGYLMKQLSLETIRSTGTWSSLTLSSNPNFQYYTFPFGTRFLAIHSQGSKRYILANGIQNQ</sequence>
<name>A0ABD2Q4J6_9PLAT</name>
<comment type="caution">
    <text evidence="1">The sequence shown here is derived from an EMBL/GenBank/DDBJ whole genome shotgun (WGS) entry which is preliminary data.</text>
</comment>
<dbReference type="Proteomes" id="UP001626550">
    <property type="component" value="Unassembled WGS sequence"/>
</dbReference>
<dbReference type="AlphaFoldDB" id="A0ABD2Q4J6"/>
<feature type="non-terminal residue" evidence="1">
    <location>
        <position position="1"/>
    </location>
</feature>